<evidence type="ECO:0000256" key="6">
    <source>
        <dbReference type="ARBA" id="ARBA00023014"/>
    </source>
</evidence>
<feature type="domain" description="BFD-like [2Fe-2S]-binding" evidence="9">
    <location>
        <begin position="6"/>
        <end position="55"/>
    </location>
</feature>
<dbReference type="AlphaFoldDB" id="A0A0J9EM45"/>
<evidence type="ECO:0000256" key="3">
    <source>
        <dbReference type="ARBA" id="ARBA00022723"/>
    </source>
</evidence>
<organism evidence="10 11">
    <name type="scientific">[Clostridium] citroniae WAL-19142</name>
    <dbReference type="NCBI Taxonomy" id="742734"/>
    <lineage>
        <taxon>Bacteria</taxon>
        <taxon>Bacillati</taxon>
        <taxon>Bacillota</taxon>
        <taxon>Clostridia</taxon>
        <taxon>Lachnospirales</taxon>
        <taxon>Lachnospiraceae</taxon>
        <taxon>Enterocloster</taxon>
    </lineage>
</organism>
<dbReference type="Pfam" id="PF04324">
    <property type="entry name" value="Fer2_BFD"/>
    <property type="match status" value="1"/>
</dbReference>
<keyword evidence="3" id="KW-0479">Metal-binding</keyword>
<evidence type="ECO:0000256" key="4">
    <source>
        <dbReference type="ARBA" id="ARBA00022982"/>
    </source>
</evidence>
<evidence type="ECO:0000259" key="9">
    <source>
        <dbReference type="Pfam" id="PF04324"/>
    </source>
</evidence>
<dbReference type="RefSeq" id="WP_007863857.1">
    <property type="nucleotide sequence ID" value="NZ_KQ235881.1"/>
</dbReference>
<reference evidence="10 11" key="1">
    <citation type="submission" date="2011-04" db="EMBL/GenBank/DDBJ databases">
        <title>The Genome Sequence of Clostridium citroniae WAL-19142.</title>
        <authorList>
            <consortium name="The Broad Institute Genome Sequencing Platform"/>
            <person name="Earl A."/>
            <person name="Ward D."/>
            <person name="Feldgarden M."/>
            <person name="Gevers D."/>
            <person name="Warren Y.A."/>
            <person name="Tyrrell K.L."/>
            <person name="Citron D.M."/>
            <person name="Goldstein E.J."/>
            <person name="Daigneault M."/>
            <person name="Allen-Vercoe E."/>
            <person name="Young S.K."/>
            <person name="Zeng Q."/>
            <person name="Gargeya S."/>
            <person name="Fitzgerald M."/>
            <person name="Haas B."/>
            <person name="Abouelleil A."/>
            <person name="Alvarado L."/>
            <person name="Arachchi H.M."/>
            <person name="Berlin A."/>
            <person name="Brown A."/>
            <person name="Chapman S.B."/>
            <person name="Chen Z."/>
            <person name="Dunbar C."/>
            <person name="Freedman E."/>
            <person name="Gearin G."/>
            <person name="Gellesch M."/>
            <person name="Goldberg J."/>
            <person name="Griggs A."/>
            <person name="Gujja S."/>
            <person name="Heilman E.R."/>
            <person name="Heiman D."/>
            <person name="Howarth C."/>
            <person name="Larson L."/>
            <person name="Lui A."/>
            <person name="MacDonald P.J."/>
            <person name="Mehta T."/>
            <person name="Montmayeur A."/>
            <person name="Murphy C."/>
            <person name="Neiman D."/>
            <person name="Pearson M."/>
            <person name="Priest M."/>
            <person name="Roberts A."/>
            <person name="Saif S."/>
            <person name="Shea T."/>
            <person name="Shenoy N."/>
            <person name="Sisk P."/>
            <person name="Stolte C."/>
            <person name="Sykes S."/>
            <person name="White J."/>
            <person name="Yandava C."/>
            <person name="Wortman J."/>
            <person name="Nusbaum C."/>
            <person name="Birren B."/>
        </authorList>
    </citation>
    <scope>NUCLEOTIDE SEQUENCE [LARGE SCALE GENOMIC DNA]</scope>
    <source>
        <strain evidence="10 11">WAL-19142</strain>
    </source>
</reference>
<dbReference type="PATRIC" id="fig|742734.4.peg.4524"/>
<comment type="caution">
    <text evidence="10">The sequence shown here is derived from an EMBL/GenBank/DDBJ whole genome shotgun (WGS) entry which is preliminary data.</text>
</comment>
<keyword evidence="5" id="KW-0408">Iron</keyword>
<dbReference type="GO" id="GO:0046872">
    <property type="term" value="F:metal ion binding"/>
    <property type="evidence" value="ECO:0007669"/>
    <property type="project" value="UniProtKB-KW"/>
</dbReference>
<dbReference type="Gene3D" id="1.10.10.1100">
    <property type="entry name" value="BFD-like [2Fe-2S]-binding domain"/>
    <property type="match status" value="1"/>
</dbReference>
<keyword evidence="6" id="KW-0411">Iron-sulfur</keyword>
<evidence type="ECO:0000256" key="5">
    <source>
        <dbReference type="ARBA" id="ARBA00023004"/>
    </source>
</evidence>
<dbReference type="GeneID" id="93161415"/>
<evidence type="ECO:0000313" key="11">
    <source>
        <dbReference type="Proteomes" id="UP000037392"/>
    </source>
</evidence>
<gene>
    <name evidence="10" type="ORF">HMPREF9470_04220</name>
</gene>
<dbReference type="InterPro" id="IPR041854">
    <property type="entry name" value="BFD-like_2Fe2S-bd_dom_sf"/>
</dbReference>
<comment type="similarity">
    <text evidence="8">Belongs to the Bfd family.</text>
</comment>
<evidence type="ECO:0000256" key="8">
    <source>
        <dbReference type="ARBA" id="ARBA00046332"/>
    </source>
</evidence>
<evidence type="ECO:0000256" key="1">
    <source>
        <dbReference type="ARBA" id="ARBA00022448"/>
    </source>
</evidence>
<dbReference type="PANTHER" id="PTHR37424:SF1">
    <property type="entry name" value="BACTERIOFERRITIN-ASSOCIATED FERREDOXIN"/>
    <property type="match status" value="1"/>
</dbReference>
<dbReference type="OrthoDB" id="15293at2"/>
<dbReference type="EMBL" id="ADLK01000029">
    <property type="protein sequence ID" value="KMW16720.1"/>
    <property type="molecule type" value="Genomic_DNA"/>
</dbReference>
<keyword evidence="4" id="KW-0249">Electron transport</keyword>
<keyword evidence="1" id="KW-0813">Transport</keyword>
<sequence>MDPNETVCFCNDVTRGMIKDAIAAGAKTLEDVQEATGAGTACGGCLDDIQAIIDELAE</sequence>
<dbReference type="InterPro" id="IPR007419">
    <property type="entry name" value="BFD-like_2Fe2S-bd_dom"/>
</dbReference>
<evidence type="ECO:0000313" key="10">
    <source>
        <dbReference type="EMBL" id="KMW16720.1"/>
    </source>
</evidence>
<proteinExistence type="inferred from homology"/>
<protein>
    <recommendedName>
        <fullName evidence="7">Bacterioferritin-associated ferredoxin</fullName>
    </recommendedName>
</protein>
<dbReference type="GO" id="GO:0051537">
    <property type="term" value="F:2 iron, 2 sulfur cluster binding"/>
    <property type="evidence" value="ECO:0007669"/>
    <property type="project" value="UniProtKB-KW"/>
</dbReference>
<evidence type="ECO:0000256" key="7">
    <source>
        <dbReference type="ARBA" id="ARBA00039386"/>
    </source>
</evidence>
<keyword evidence="2" id="KW-0001">2Fe-2S</keyword>
<evidence type="ECO:0000256" key="2">
    <source>
        <dbReference type="ARBA" id="ARBA00022714"/>
    </source>
</evidence>
<dbReference type="Proteomes" id="UP000037392">
    <property type="component" value="Unassembled WGS sequence"/>
</dbReference>
<accession>A0A0J9EM45</accession>
<dbReference type="PANTHER" id="PTHR37424">
    <property type="entry name" value="BACTERIOFERRITIN-ASSOCIATED FERREDOXIN"/>
    <property type="match status" value="1"/>
</dbReference>
<name>A0A0J9EM45_9FIRM</name>
<dbReference type="InterPro" id="IPR052371">
    <property type="entry name" value="BFD-associated_ferredoxin"/>
</dbReference>